<sequence length="112" mass="12572">MTAEEKRNPEKGERAMIEGIFEGSPDAVGVAVIRLDCGCRKMAAVDLAGEPASKIIMYRDQAESICDQCKKDNGDFMRVVEQFIKWNEPEPAEEKKKEIWAKVLGTTEEQAH</sequence>
<accession>A0A3S3U8X0</accession>
<proteinExistence type="predicted"/>
<name>A0A3S3U8X0_9BACT</name>
<reference evidence="1 2" key="1">
    <citation type="submission" date="2017-01" db="EMBL/GenBank/DDBJ databases">
        <title>The cable genome- insights into the physiology and evolution of filamentous bacteria capable of sulfide oxidation via long distance electron transfer.</title>
        <authorList>
            <person name="Schreiber L."/>
            <person name="Bjerg J.T."/>
            <person name="Boggild A."/>
            <person name="Van De Vossenberg J."/>
            <person name="Meysman F."/>
            <person name="Nielsen L.P."/>
            <person name="Schramm A."/>
            <person name="Kjeldsen K.U."/>
        </authorList>
    </citation>
    <scope>NUCLEOTIDE SEQUENCE [LARGE SCALE GENOMIC DNA]</scope>
    <source>
        <strain evidence="1">A1</strain>
    </source>
</reference>
<dbReference type="EMBL" id="MTKP01000284">
    <property type="protein sequence ID" value="RWX46353.1"/>
    <property type="molecule type" value="Genomic_DNA"/>
</dbReference>
<evidence type="ECO:0000313" key="2">
    <source>
        <dbReference type="Proteomes" id="UP000288086"/>
    </source>
</evidence>
<organism evidence="1 2">
    <name type="scientific">Candidatus Electrothrix communis</name>
    <dbReference type="NCBI Taxonomy" id="1859133"/>
    <lineage>
        <taxon>Bacteria</taxon>
        <taxon>Pseudomonadati</taxon>
        <taxon>Thermodesulfobacteriota</taxon>
        <taxon>Desulfobulbia</taxon>
        <taxon>Desulfobulbales</taxon>
        <taxon>Desulfobulbaceae</taxon>
        <taxon>Candidatus Electrothrix</taxon>
    </lineage>
</organism>
<dbReference type="Proteomes" id="UP000288086">
    <property type="component" value="Unassembled WGS sequence"/>
</dbReference>
<keyword evidence="2" id="KW-1185">Reference proteome</keyword>
<dbReference type="AlphaFoldDB" id="A0A3S3U8X0"/>
<gene>
    <name evidence="1" type="ORF">VT98_12841</name>
</gene>
<evidence type="ECO:0000313" key="1">
    <source>
        <dbReference type="EMBL" id="RWX46353.1"/>
    </source>
</evidence>
<protein>
    <submittedName>
        <fullName evidence="1">Uncharacterized protein</fullName>
    </submittedName>
</protein>
<comment type="caution">
    <text evidence="1">The sequence shown here is derived from an EMBL/GenBank/DDBJ whole genome shotgun (WGS) entry which is preliminary data.</text>
</comment>